<dbReference type="OrthoDB" id="1727884at2759"/>
<dbReference type="InterPro" id="IPR027417">
    <property type="entry name" value="P-loop_NTPase"/>
</dbReference>
<dbReference type="Proteomes" id="UP000325313">
    <property type="component" value="Unassembled WGS sequence"/>
</dbReference>
<dbReference type="PROSITE" id="PS00300">
    <property type="entry name" value="SRP54"/>
    <property type="match status" value="1"/>
</dbReference>
<dbReference type="SUPFAM" id="SSF64356">
    <property type="entry name" value="SNARE-like"/>
    <property type="match status" value="1"/>
</dbReference>
<dbReference type="SMART" id="SM00382">
    <property type="entry name" value="AAA"/>
    <property type="match status" value="1"/>
</dbReference>
<feature type="compositionally biased region" description="Basic and acidic residues" evidence="8">
    <location>
        <begin position="154"/>
        <end position="165"/>
    </location>
</feature>
<comment type="caution">
    <text evidence="11">The sequence shown here is derived from an EMBL/GenBank/DDBJ whole genome shotgun (WGS) entry which is preliminary data.</text>
</comment>
<dbReference type="SUPFAM" id="SSF47364">
    <property type="entry name" value="Domain of the SRP/SRP receptor G-proteins"/>
    <property type="match status" value="1"/>
</dbReference>
<dbReference type="Pfam" id="PF00448">
    <property type="entry name" value="SRP54"/>
    <property type="match status" value="1"/>
</dbReference>
<dbReference type="GO" id="GO:0005785">
    <property type="term" value="C:signal recognition particle receptor complex"/>
    <property type="evidence" value="ECO:0007669"/>
    <property type="project" value="InterPro"/>
</dbReference>
<evidence type="ECO:0000313" key="13">
    <source>
        <dbReference type="Proteomes" id="UP000325313"/>
    </source>
</evidence>
<dbReference type="Pfam" id="PF04086">
    <property type="entry name" value="SRP-alpha_N"/>
    <property type="match status" value="1"/>
</dbReference>
<dbReference type="PANTHER" id="PTHR43134">
    <property type="entry name" value="SIGNAL RECOGNITION PARTICLE RECEPTOR SUBUNIT ALPHA"/>
    <property type="match status" value="1"/>
</dbReference>
<dbReference type="AlphaFoldDB" id="A0A5B0RJV9"/>
<dbReference type="CDD" id="cd14826">
    <property type="entry name" value="SR_alpha_SRX"/>
    <property type="match status" value="1"/>
</dbReference>
<dbReference type="GO" id="GO:0003924">
    <property type="term" value="F:GTPase activity"/>
    <property type="evidence" value="ECO:0007669"/>
    <property type="project" value="InterPro"/>
</dbReference>
<evidence type="ECO:0000256" key="5">
    <source>
        <dbReference type="ARBA" id="ARBA00023134"/>
    </source>
</evidence>
<evidence type="ECO:0000256" key="8">
    <source>
        <dbReference type="SAM" id="MobiDB-lite"/>
    </source>
</evidence>
<evidence type="ECO:0000313" key="12">
    <source>
        <dbReference type="Proteomes" id="UP000324748"/>
    </source>
</evidence>
<dbReference type="EMBL" id="VDEP01000173">
    <property type="protein sequence ID" value="KAA1125997.1"/>
    <property type="molecule type" value="Genomic_DNA"/>
</dbReference>
<dbReference type="InterPro" id="IPR003593">
    <property type="entry name" value="AAA+_ATPase"/>
</dbReference>
<evidence type="ECO:0000256" key="3">
    <source>
        <dbReference type="ARBA" id="ARBA00022741"/>
    </source>
</evidence>
<keyword evidence="5" id="KW-0342">GTP-binding</keyword>
<dbReference type="FunFam" id="3.40.50.300:FF:000188">
    <property type="entry name" value="signal recognition particle receptor subunit alpha"/>
    <property type="match status" value="1"/>
</dbReference>
<keyword evidence="4" id="KW-0256">Endoplasmic reticulum</keyword>
<dbReference type="SUPFAM" id="SSF52540">
    <property type="entry name" value="P-loop containing nucleoside triphosphate hydrolases"/>
    <property type="match status" value="1"/>
</dbReference>
<evidence type="ECO:0000256" key="1">
    <source>
        <dbReference type="ARBA" id="ARBA00004397"/>
    </source>
</evidence>
<evidence type="ECO:0000313" key="10">
    <source>
        <dbReference type="EMBL" id="KAA1097773.1"/>
    </source>
</evidence>
<protein>
    <recommendedName>
        <fullName evidence="9">SRP54-type proteins GTP-binding domain-containing protein</fullName>
    </recommendedName>
</protein>
<dbReference type="InterPro" id="IPR013822">
    <property type="entry name" value="Signal_recog_particl_SRP54_hlx"/>
</dbReference>
<dbReference type="SMART" id="SM00962">
    <property type="entry name" value="SRP54"/>
    <property type="match status" value="1"/>
</dbReference>
<proteinExistence type="inferred from homology"/>
<dbReference type="Gene3D" id="3.40.50.300">
    <property type="entry name" value="P-loop containing nucleotide triphosphate hydrolases"/>
    <property type="match status" value="1"/>
</dbReference>
<keyword evidence="7" id="KW-0675">Receptor</keyword>
<keyword evidence="12" id="KW-1185">Reference proteome</keyword>
<dbReference type="InterPro" id="IPR000897">
    <property type="entry name" value="SRP54_GTPase_dom"/>
</dbReference>
<dbReference type="GO" id="GO:0006614">
    <property type="term" value="P:SRP-dependent cotranslational protein targeting to membrane"/>
    <property type="evidence" value="ECO:0007669"/>
    <property type="project" value="InterPro"/>
</dbReference>
<dbReference type="PANTHER" id="PTHR43134:SF1">
    <property type="entry name" value="SIGNAL RECOGNITION PARTICLE RECEPTOR SUBUNIT ALPHA"/>
    <property type="match status" value="1"/>
</dbReference>
<dbReference type="Pfam" id="PF02881">
    <property type="entry name" value="SRP54_N"/>
    <property type="match status" value="1"/>
</dbReference>
<dbReference type="Gene3D" id="1.20.120.140">
    <property type="entry name" value="Signal recognition particle SRP54, nucleotide-binding domain"/>
    <property type="match status" value="1"/>
</dbReference>
<evidence type="ECO:0000256" key="7">
    <source>
        <dbReference type="ARBA" id="ARBA00023170"/>
    </source>
</evidence>
<keyword evidence="3" id="KW-0547">Nucleotide-binding</keyword>
<dbReference type="EMBL" id="VSWC01000066">
    <property type="protein sequence ID" value="KAA1097773.1"/>
    <property type="molecule type" value="Genomic_DNA"/>
</dbReference>
<dbReference type="GO" id="GO:0005047">
    <property type="term" value="F:signal recognition particle binding"/>
    <property type="evidence" value="ECO:0007669"/>
    <property type="project" value="InterPro"/>
</dbReference>
<dbReference type="InterPro" id="IPR007222">
    <property type="entry name" value="Sig_recog_particle_rcpt_asu_N"/>
</dbReference>
<comment type="subcellular location">
    <subcellularLocation>
        <location evidence="1">Endoplasmic reticulum membrane</location>
        <topology evidence="1">Peripheral membrane protein</topology>
        <orientation evidence="1">Cytoplasmic side</orientation>
    </subcellularLocation>
</comment>
<dbReference type="InterPro" id="IPR042101">
    <property type="entry name" value="SRP54_N_sf"/>
</dbReference>
<feature type="region of interest" description="Disordered" evidence="8">
    <location>
        <begin position="282"/>
        <end position="303"/>
    </location>
</feature>
<gene>
    <name evidence="10" type="ORF">PGT21_019366</name>
    <name evidence="11" type="ORF">PGTUg99_009237</name>
</gene>
<dbReference type="CDD" id="cd17876">
    <property type="entry name" value="SRalpha_C"/>
    <property type="match status" value="1"/>
</dbReference>
<dbReference type="InterPro" id="IPR011012">
    <property type="entry name" value="Longin-like_dom_sf"/>
</dbReference>
<evidence type="ECO:0000256" key="6">
    <source>
        <dbReference type="ARBA" id="ARBA00023136"/>
    </source>
</evidence>
<keyword evidence="6" id="KW-0472">Membrane</keyword>
<feature type="compositionally biased region" description="Low complexity" evidence="8">
    <location>
        <begin position="203"/>
        <end position="219"/>
    </location>
</feature>
<dbReference type="FunFam" id="1.20.120.140:FF:000026">
    <property type="entry name" value="Uncharacterized protein"/>
    <property type="match status" value="1"/>
</dbReference>
<evidence type="ECO:0000313" key="11">
    <source>
        <dbReference type="EMBL" id="KAA1125997.1"/>
    </source>
</evidence>
<dbReference type="Proteomes" id="UP000324748">
    <property type="component" value="Unassembled WGS sequence"/>
</dbReference>
<feature type="compositionally biased region" description="Basic and acidic residues" evidence="8">
    <location>
        <begin position="286"/>
        <end position="301"/>
    </location>
</feature>
<dbReference type="GO" id="GO:0005525">
    <property type="term" value="F:GTP binding"/>
    <property type="evidence" value="ECO:0007669"/>
    <property type="project" value="UniProtKB-KW"/>
</dbReference>
<organism evidence="11 13">
    <name type="scientific">Puccinia graminis f. sp. tritici</name>
    <dbReference type="NCBI Taxonomy" id="56615"/>
    <lineage>
        <taxon>Eukaryota</taxon>
        <taxon>Fungi</taxon>
        <taxon>Dikarya</taxon>
        <taxon>Basidiomycota</taxon>
        <taxon>Pucciniomycotina</taxon>
        <taxon>Pucciniomycetes</taxon>
        <taxon>Pucciniales</taxon>
        <taxon>Pucciniaceae</taxon>
        <taxon>Puccinia</taxon>
    </lineage>
</organism>
<comment type="similarity">
    <text evidence="2">Belongs to the GTP-binding SRP family.</text>
</comment>
<name>A0A5B0RJV9_PUCGR</name>
<dbReference type="GO" id="GO:0006886">
    <property type="term" value="P:intracellular protein transport"/>
    <property type="evidence" value="ECO:0007669"/>
    <property type="project" value="InterPro"/>
</dbReference>
<reference evidence="12 13" key="1">
    <citation type="submission" date="2019-05" db="EMBL/GenBank/DDBJ databases">
        <title>Emergence of the Ug99 lineage of the wheat stem rust pathogen through somatic hybridization.</title>
        <authorList>
            <person name="Li F."/>
            <person name="Upadhyaya N.M."/>
            <person name="Sperschneider J."/>
            <person name="Matny O."/>
            <person name="Nguyen-Phuc H."/>
            <person name="Mago R."/>
            <person name="Raley C."/>
            <person name="Miller M.E."/>
            <person name="Silverstein K.A.T."/>
            <person name="Henningsen E."/>
            <person name="Hirsch C.D."/>
            <person name="Visser B."/>
            <person name="Pretorius Z.A."/>
            <person name="Steffenson B.J."/>
            <person name="Schwessinger B."/>
            <person name="Dodds P.N."/>
            <person name="Figueroa M."/>
        </authorList>
    </citation>
    <scope>NUCLEOTIDE SEQUENCE [LARGE SCALE GENOMIC DNA]</scope>
    <source>
        <strain evidence="10">21-0</strain>
        <strain evidence="11 13">Ug99</strain>
    </source>
</reference>
<accession>A0A5B0RJV9</accession>
<evidence type="ECO:0000256" key="2">
    <source>
        <dbReference type="ARBA" id="ARBA00008531"/>
    </source>
</evidence>
<evidence type="ECO:0000259" key="9">
    <source>
        <dbReference type="PROSITE" id="PS00300"/>
    </source>
</evidence>
<feature type="domain" description="SRP54-type proteins GTP-binding" evidence="9">
    <location>
        <begin position="628"/>
        <end position="641"/>
    </location>
</feature>
<dbReference type="InterPro" id="IPR036225">
    <property type="entry name" value="SRP/SRP_N"/>
</dbReference>
<evidence type="ECO:0000256" key="4">
    <source>
        <dbReference type="ARBA" id="ARBA00022824"/>
    </source>
</evidence>
<feature type="region of interest" description="Disordered" evidence="8">
    <location>
        <begin position="147"/>
        <end position="235"/>
    </location>
</feature>
<sequence length="655" mass="72906">MLDHVHIFHRGGLVLWSKSFVPTPSPIRTLIGDGLIGEQSSGLNDLMVMQIGSYSLQWNFSNEFGLIFVVAYQRILQLTYITDLLESMKSLFTSLYGSILDTTFNSWIVPETGLTEGFKDLFKGWDQSFHKLLKDIERMSDRRRGGIDFQKTSGLDKRAAQRQAEEQQLVDDQKPTALTTATDAETIARNIAALKARKKPNKSSTSRATSRSGTDTDTAPAGKPQTTNKKTARKWDNGRITANDIAEYDFSEKDAHLDDSKTLSSNFIDKMSMGTRNQKGLYEVADFDRSRPDQKSEEDKSQPTLFSKIISSIPIFGGQKSGPITLREEDVKPMIEQIQLQLMKKNVAREIAVRICERIQVELIGQKLSDRSTTALKKLINHSLEISLTKILTPKTSVDILADIHQKQDRQKQMNLSQLSGGTSTAPYVMTFVGVNGVGKSTNLSKVAFWLLQNRLRVLIAACDTFRSGAVEQLRTHVRNLGKLDGAIEHQSPNSNHEERKMIELFEKGYGKDAAGIAKEAIQYAKNDGFDVVLIDTAGRMQDNEPLMRALGKLVVVNQPDKILFVGEALVGNEAVDQLGKFDKSLKTFSGLDSHLPRGIDGIILTKFDTIDDKVGAALSMTYTINQPILFVGTGQTYTDLKNLKVNHVVNALMR</sequence>
<dbReference type="Gene3D" id="3.30.450.60">
    <property type="match status" value="1"/>
</dbReference>